<dbReference type="GO" id="GO:0005634">
    <property type="term" value="C:nucleus"/>
    <property type="evidence" value="ECO:0007669"/>
    <property type="project" value="TreeGrafter"/>
</dbReference>
<proteinExistence type="predicted"/>
<organism evidence="2 3">
    <name type="scientific">Crotalus adamanteus</name>
    <name type="common">Eastern diamondback rattlesnake</name>
    <dbReference type="NCBI Taxonomy" id="8729"/>
    <lineage>
        <taxon>Eukaryota</taxon>
        <taxon>Metazoa</taxon>
        <taxon>Chordata</taxon>
        <taxon>Craniata</taxon>
        <taxon>Vertebrata</taxon>
        <taxon>Euteleostomi</taxon>
        <taxon>Lepidosauria</taxon>
        <taxon>Squamata</taxon>
        <taxon>Bifurcata</taxon>
        <taxon>Unidentata</taxon>
        <taxon>Episquamata</taxon>
        <taxon>Toxicofera</taxon>
        <taxon>Serpentes</taxon>
        <taxon>Colubroidea</taxon>
        <taxon>Viperidae</taxon>
        <taxon>Crotalinae</taxon>
        <taxon>Crotalus</taxon>
    </lineage>
</organism>
<sequence length="230" mass="25389">MDTPRNADPCTLRPPACPEPNGGGGVTWPGRLGIMFPHLSPLLKLRGRVLSSCGLHLAAEHIALSQSFHLWNLWVCETDPRETSAGLKGEEMSSPEAAKKRILPAWMTKKTAEPAEKAKMKSKRRKRTDLARTETVYCMNEAELVDMALCILAENCKAIEGDVISSEDEVQERQQELTDGHHPRTAANIAKDPPVPSTPPAQSASLSSSEETKLEEEDDALKYVREIFFT</sequence>
<name>A0AAW1BDH2_CROAD</name>
<dbReference type="Proteomes" id="UP001474421">
    <property type="component" value="Unassembled WGS sequence"/>
</dbReference>
<dbReference type="GO" id="GO:2001033">
    <property type="term" value="P:negative regulation of double-strand break repair via nonhomologous end joining"/>
    <property type="evidence" value="ECO:0007669"/>
    <property type="project" value="InterPro"/>
</dbReference>
<dbReference type="Pfam" id="PF15325">
    <property type="entry name" value="MRI"/>
    <property type="match status" value="1"/>
</dbReference>
<dbReference type="GO" id="GO:0006303">
    <property type="term" value="P:double-strand break repair via nonhomologous end joining"/>
    <property type="evidence" value="ECO:0007669"/>
    <property type="project" value="TreeGrafter"/>
</dbReference>
<dbReference type="AlphaFoldDB" id="A0AAW1BDH2"/>
<keyword evidence="3" id="KW-1185">Reference proteome</keyword>
<dbReference type="EMBL" id="JAOTOJ010000006">
    <property type="protein sequence ID" value="KAK9399827.1"/>
    <property type="molecule type" value="Genomic_DNA"/>
</dbReference>
<evidence type="ECO:0000313" key="3">
    <source>
        <dbReference type="Proteomes" id="UP001474421"/>
    </source>
</evidence>
<gene>
    <name evidence="2" type="ORF">NXF25_012846</name>
</gene>
<dbReference type="GO" id="GO:0005737">
    <property type="term" value="C:cytoplasm"/>
    <property type="evidence" value="ECO:0007669"/>
    <property type="project" value="TreeGrafter"/>
</dbReference>
<evidence type="ECO:0000313" key="2">
    <source>
        <dbReference type="EMBL" id="KAK9399827.1"/>
    </source>
</evidence>
<feature type="region of interest" description="Disordered" evidence="1">
    <location>
        <begin position="167"/>
        <end position="217"/>
    </location>
</feature>
<accession>A0AAW1BDH2</accession>
<comment type="caution">
    <text evidence="2">The sequence shown here is derived from an EMBL/GenBank/DDBJ whole genome shotgun (WGS) entry which is preliminary data.</text>
</comment>
<feature type="compositionally biased region" description="Low complexity" evidence="1">
    <location>
        <begin position="200"/>
        <end position="209"/>
    </location>
</feature>
<dbReference type="InterPro" id="IPR028278">
    <property type="entry name" value="MRI"/>
</dbReference>
<feature type="region of interest" description="Disordered" evidence="1">
    <location>
        <begin position="1"/>
        <end position="23"/>
    </location>
</feature>
<dbReference type="PANTHER" id="PTHR14566">
    <property type="entry name" value="CELL CYCLE REGULATOR OF NON-HOMOLOGOUS END JOINING"/>
    <property type="match status" value="1"/>
</dbReference>
<reference evidence="2 3" key="1">
    <citation type="journal article" date="2024" name="Proc. Natl. Acad. Sci. U.S.A.">
        <title>The genetic regulatory architecture and epigenomic basis for age-related changes in rattlesnake venom.</title>
        <authorList>
            <person name="Hogan M.P."/>
            <person name="Holding M.L."/>
            <person name="Nystrom G.S."/>
            <person name="Colston T.J."/>
            <person name="Bartlett D.A."/>
            <person name="Mason A.J."/>
            <person name="Ellsworth S.A."/>
            <person name="Rautsaw R.M."/>
            <person name="Lawrence K.C."/>
            <person name="Strickland J.L."/>
            <person name="He B."/>
            <person name="Fraser P."/>
            <person name="Margres M.J."/>
            <person name="Gilbert D.M."/>
            <person name="Gibbs H.L."/>
            <person name="Parkinson C.L."/>
            <person name="Rokyta D.R."/>
        </authorList>
    </citation>
    <scope>NUCLEOTIDE SEQUENCE [LARGE SCALE GENOMIC DNA]</scope>
    <source>
        <strain evidence="2">DRR0105</strain>
    </source>
</reference>
<protein>
    <submittedName>
        <fullName evidence="2">Modulator of retrovirus infection like</fullName>
    </submittedName>
</protein>
<feature type="compositionally biased region" description="Basic and acidic residues" evidence="1">
    <location>
        <begin position="171"/>
        <end position="182"/>
    </location>
</feature>
<dbReference type="PANTHER" id="PTHR14566:SF0">
    <property type="entry name" value="CELL CYCLE REGULATOR OF NON-HOMOLOGOUS END JOINING"/>
    <property type="match status" value="1"/>
</dbReference>
<evidence type="ECO:0000256" key="1">
    <source>
        <dbReference type="SAM" id="MobiDB-lite"/>
    </source>
</evidence>